<dbReference type="OrthoDB" id="4017073at2759"/>
<evidence type="ECO:0000313" key="1">
    <source>
        <dbReference type="EMBL" id="EGV63087.1"/>
    </source>
</evidence>
<organism evidence="2">
    <name type="scientific">Candida tenuis (strain ATCC 10573 / BCRC 21748 / CBS 615 / JCM 9827 / NBRC 10315 / NRRL Y-1498 / VKM Y-70)</name>
    <name type="common">Yeast</name>
    <name type="synonym">Yamadazyma tenuis</name>
    <dbReference type="NCBI Taxonomy" id="590646"/>
    <lineage>
        <taxon>Eukaryota</taxon>
        <taxon>Fungi</taxon>
        <taxon>Dikarya</taxon>
        <taxon>Ascomycota</taxon>
        <taxon>Saccharomycotina</taxon>
        <taxon>Pichiomycetes</taxon>
        <taxon>Debaryomycetaceae</taxon>
        <taxon>Yamadazyma</taxon>
    </lineage>
</organism>
<gene>
    <name evidence="1" type="ORF">CANTEDRAFT_114399</name>
</gene>
<reference evidence="1 2" key="1">
    <citation type="journal article" date="2011" name="Proc. Natl. Acad. Sci. U.S.A.">
        <title>Comparative genomics of xylose-fermenting fungi for enhanced biofuel production.</title>
        <authorList>
            <person name="Wohlbach D.J."/>
            <person name="Kuo A."/>
            <person name="Sato T.K."/>
            <person name="Potts K.M."/>
            <person name="Salamov A.A."/>
            <person name="LaButti K.M."/>
            <person name="Sun H."/>
            <person name="Clum A."/>
            <person name="Pangilinan J.L."/>
            <person name="Lindquist E.A."/>
            <person name="Lucas S."/>
            <person name="Lapidus A."/>
            <person name="Jin M."/>
            <person name="Gunawan C."/>
            <person name="Balan V."/>
            <person name="Dale B.E."/>
            <person name="Jeffries T.W."/>
            <person name="Zinkel R."/>
            <person name="Barry K.W."/>
            <person name="Grigoriev I.V."/>
            <person name="Gasch A.P."/>
        </authorList>
    </citation>
    <scope>NUCLEOTIDE SEQUENCE [LARGE SCALE GENOMIC DNA]</scope>
    <source>
        <strain evidence="2">ATCC 10573 / BCRC 21748 / CBS 615 / JCM 9827 / NBRC 10315 / NRRL Y-1498 / VKM Y-70</strain>
    </source>
</reference>
<dbReference type="eggNOG" id="ENOG502RAA9">
    <property type="taxonomic scope" value="Eukaryota"/>
</dbReference>
<dbReference type="KEGG" id="cten:18247406"/>
<sequence length="240" mass="27400">MSDPDFADTEYNDFMENLTPCSSLATAFSEEDAPVQYNPISFVNLLNKRNSLTKSGTLTDDSASISKFDLEKENCRIKILTPDDESFFIRIEELHSFINGYLPVPCTLDDLSIVHLLIFLSDRYSTTLNSIRLCHFGRSHAIKTFQDLTIKKQRLLIELKVTQYPTMHLIITKPESSPLRLISTKQAIEKTYSTGYQAVTYADAIAHKFRTTCLGSKSKQNLKVRMKYKLKSILQEVIHC</sequence>
<keyword evidence="2" id="KW-1185">Reference proteome</keyword>
<dbReference type="RefSeq" id="XP_006686880.1">
    <property type="nucleotide sequence ID" value="XM_006686817.1"/>
</dbReference>
<dbReference type="GeneID" id="18247406"/>
<protein>
    <submittedName>
        <fullName evidence="1">Uncharacterized protein</fullName>
    </submittedName>
</protein>
<dbReference type="HOGENOM" id="CLU_1156248_0_0_1"/>
<accession>G3B735</accession>
<evidence type="ECO:0000313" key="2">
    <source>
        <dbReference type="Proteomes" id="UP000000707"/>
    </source>
</evidence>
<dbReference type="AlphaFoldDB" id="G3B735"/>
<dbReference type="EMBL" id="GL996524">
    <property type="protein sequence ID" value="EGV63087.1"/>
    <property type="molecule type" value="Genomic_DNA"/>
</dbReference>
<dbReference type="Proteomes" id="UP000000707">
    <property type="component" value="Unassembled WGS sequence"/>
</dbReference>
<name>G3B735_CANTC</name>
<proteinExistence type="predicted"/>